<evidence type="ECO:0000256" key="13">
    <source>
        <dbReference type="ARBA" id="ARBA00023237"/>
    </source>
</evidence>
<dbReference type="GO" id="GO:0006811">
    <property type="term" value="P:monoatomic ion transport"/>
    <property type="evidence" value="ECO:0007669"/>
    <property type="project" value="UniProtKB-KW"/>
</dbReference>
<keyword evidence="14" id="KW-0449">Lipoprotein</keyword>
<organism evidence="21 34">
    <name type="scientific">Phocaeicola dorei</name>
    <dbReference type="NCBI Taxonomy" id="357276"/>
    <lineage>
        <taxon>Bacteria</taxon>
        <taxon>Pseudomonadati</taxon>
        <taxon>Bacteroidota</taxon>
        <taxon>Bacteroidia</taxon>
        <taxon>Bacteroidales</taxon>
        <taxon>Bacteroidaceae</taxon>
        <taxon>Phocaeicola</taxon>
    </lineage>
</organism>
<keyword evidence="7 16" id="KW-0732">Signal</keyword>
<proteinExistence type="inferred from homology"/>
<feature type="domain" description="SLBB" evidence="18">
    <location>
        <begin position="153"/>
        <end position="232"/>
    </location>
</feature>
<dbReference type="KEGG" id="bdo:EL88_06680"/>
<evidence type="ECO:0000313" key="29">
    <source>
        <dbReference type="EMBL" id="TDA76337.1"/>
    </source>
</evidence>
<evidence type="ECO:0000313" key="22">
    <source>
        <dbReference type="EMBL" id="KAA5388216.1"/>
    </source>
</evidence>
<dbReference type="GO" id="GO:0015288">
    <property type="term" value="F:porin activity"/>
    <property type="evidence" value="ECO:0007669"/>
    <property type="project" value="UniProtKB-KW"/>
</dbReference>
<evidence type="ECO:0000313" key="36">
    <source>
        <dbReference type="Proteomes" id="UP000481616"/>
    </source>
</evidence>
<evidence type="ECO:0000313" key="26">
    <source>
        <dbReference type="EMBL" id="MDU0269174.1"/>
    </source>
</evidence>
<keyword evidence="12" id="KW-0564">Palmitate</keyword>
<gene>
    <name evidence="19" type="ORF">CE91St7_31290</name>
    <name evidence="28" type="ORF">DWW04_10950</name>
    <name evidence="29" type="ORF">E1I98_08195</name>
    <name evidence="30" type="ORF">E1J06_07845</name>
    <name evidence="22" type="ORF">F2Y44_00380</name>
    <name evidence="24" type="ORF">F2Y51_01195</name>
    <name evidence="23" type="ORF">F2Y58_02325</name>
    <name evidence="21" type="ORF">F2Y61_05305</name>
    <name evidence="20" type="ORF">F2Z07_01780</name>
    <name evidence="27" type="ORF">GKD17_07985</name>
    <name evidence="25" type="ORF">KSU80_09505</name>
    <name evidence="26" type="ORF">RVH45_04520</name>
</gene>
<evidence type="ECO:0000313" key="33">
    <source>
        <dbReference type="Proteomes" id="UP000294834"/>
    </source>
</evidence>
<dbReference type="Proteomes" id="UP000294527">
    <property type="component" value="Unassembled WGS sequence"/>
</dbReference>
<evidence type="ECO:0000313" key="31">
    <source>
        <dbReference type="Proteomes" id="UP000283678"/>
    </source>
</evidence>
<dbReference type="EMBL" id="VVZE01000001">
    <property type="protein sequence ID" value="KAA5388216.1"/>
    <property type="molecule type" value="Genomic_DNA"/>
</dbReference>
<name>A0A076J726_9BACT</name>
<keyword evidence="5" id="KW-0762">Sugar transport</keyword>
<evidence type="ECO:0000313" key="30">
    <source>
        <dbReference type="EMBL" id="TDB07328.1"/>
    </source>
</evidence>
<evidence type="ECO:0000313" key="19">
    <source>
        <dbReference type="EMBL" id="GKH82245.1"/>
    </source>
</evidence>
<dbReference type="EMBL" id="SLTU01000001">
    <property type="protein sequence ID" value="TDA76337.1"/>
    <property type="molecule type" value="Genomic_DNA"/>
</dbReference>
<keyword evidence="9" id="KW-0406">Ion transport</keyword>
<dbReference type="EMBL" id="VVZV01000001">
    <property type="protein sequence ID" value="KAA5325109.1"/>
    <property type="molecule type" value="Genomic_DNA"/>
</dbReference>
<comment type="subcellular location">
    <subcellularLocation>
        <location evidence="1">Cell outer membrane</location>
        <topology evidence="1">Multi-pass membrane protein</topology>
    </subcellularLocation>
</comment>
<evidence type="ECO:0000256" key="11">
    <source>
        <dbReference type="ARBA" id="ARBA00023136"/>
    </source>
</evidence>
<dbReference type="InterPro" id="IPR049712">
    <property type="entry name" value="Poly_export"/>
</dbReference>
<keyword evidence="10" id="KW-0626">Porin</keyword>
<reference evidence="32 33" key="3">
    <citation type="journal article" date="2019" name="Nat. Microbiol.">
        <title>Genomic variation and strain-specific functional adaptation in the human gut microbiome during early life.</title>
        <authorList>
            <person name="Vatanen T."/>
            <person name="Plichta D.R."/>
            <person name="Somani J."/>
            <person name="Munch P.C."/>
            <person name="Arthur T.D."/>
            <person name="Hall A.B."/>
            <person name="Rudolf S."/>
            <person name="Oakeley E.J."/>
            <person name="Ke X."/>
            <person name="Young R.A."/>
            <person name="Haiser H.J."/>
            <person name="Kolde R."/>
            <person name="Yassour M."/>
            <person name="Luopajarvi K."/>
            <person name="Siljander H."/>
            <person name="Virtanen S.M."/>
            <person name="Ilonen J."/>
            <person name="Uibo R."/>
            <person name="Tillmann V."/>
            <person name="Mokurov S."/>
            <person name="Dorshakova N."/>
            <person name="Porter J.A."/>
            <person name="McHardy A.C."/>
            <person name="Lahdesmaki H."/>
            <person name="Vlamakis H."/>
            <person name="Huttenhower C."/>
            <person name="Knip M."/>
            <person name="Xavier R.J."/>
        </authorList>
    </citation>
    <scope>NUCLEOTIDE SEQUENCE [LARGE SCALE GENOMIC DNA]</scope>
    <source>
        <strain evidence="29 32">RJX1047</strain>
        <strain evidence="30 33">RJX1052</strain>
    </source>
</reference>
<keyword evidence="8" id="KW-0625">Polysaccharide transport</keyword>
<dbReference type="Proteomes" id="UP000283678">
    <property type="component" value="Unassembled WGS sequence"/>
</dbReference>
<dbReference type="PANTHER" id="PTHR33619:SF3">
    <property type="entry name" value="POLYSACCHARIDE EXPORT PROTEIN GFCE-RELATED"/>
    <property type="match status" value="1"/>
</dbReference>
<dbReference type="eggNOG" id="COG1596">
    <property type="taxonomic scope" value="Bacteria"/>
</dbReference>
<reference evidence="28 31" key="1">
    <citation type="submission" date="2018-08" db="EMBL/GenBank/DDBJ databases">
        <title>A genome reference for cultivated species of the human gut microbiota.</title>
        <authorList>
            <person name="Zou Y."/>
            <person name="Xue W."/>
            <person name="Luo G."/>
        </authorList>
    </citation>
    <scope>NUCLEOTIDE SEQUENCE [LARGE SCALE GENOMIC DNA]</scope>
    <source>
        <strain evidence="28 31">AF14-1AC</strain>
    </source>
</reference>
<dbReference type="EMBL" id="QRZL01000009">
    <property type="protein sequence ID" value="RGV77174.1"/>
    <property type="molecule type" value="Genomic_DNA"/>
</dbReference>
<dbReference type="InterPro" id="IPR054765">
    <property type="entry name" value="SLBB_dom"/>
</dbReference>
<evidence type="ECO:0000256" key="2">
    <source>
        <dbReference type="ARBA" id="ARBA00009450"/>
    </source>
</evidence>
<evidence type="ECO:0000313" key="27">
    <source>
        <dbReference type="EMBL" id="QJR76337.1"/>
    </source>
</evidence>
<feature type="signal peptide" evidence="16">
    <location>
        <begin position="1"/>
        <end position="22"/>
    </location>
</feature>
<reference evidence="19" key="6">
    <citation type="submission" date="2022-01" db="EMBL/GenBank/DDBJ databases">
        <title>Novel bile acid biosynthetic pathways are enriched in the microbiome of centenarians.</title>
        <authorList>
            <person name="Sato Y."/>
            <person name="Atarashi K."/>
            <person name="Plichta R.D."/>
            <person name="Arai Y."/>
            <person name="Sasajima S."/>
            <person name="Kearney M.S."/>
            <person name="Suda W."/>
            <person name="Takeshita K."/>
            <person name="Sasaki T."/>
            <person name="Okamoto S."/>
            <person name="Skelly N.A."/>
            <person name="Okamura Y."/>
            <person name="Vlamakis H."/>
            <person name="Li Y."/>
            <person name="Tanoue T."/>
            <person name="Takei H."/>
            <person name="Nittono H."/>
            <person name="Narushima S."/>
            <person name="Irie J."/>
            <person name="Itoh H."/>
            <person name="Moriya K."/>
            <person name="Sugiura Y."/>
            <person name="Suematsu M."/>
            <person name="Moritoki N."/>
            <person name="Shibata S."/>
            <person name="Littman R.D."/>
            <person name="Fischbach A.M."/>
            <person name="Uwamino Y."/>
            <person name="Inoue T."/>
            <person name="Honda A."/>
            <person name="Hattori M."/>
            <person name="Murai T."/>
            <person name="Xavier J.R."/>
            <person name="Hirose N."/>
            <person name="Honda K."/>
        </authorList>
    </citation>
    <scope>NUCLEOTIDE SEQUENCE</scope>
    <source>
        <strain evidence="19">CE91-St7</strain>
    </source>
</reference>
<dbReference type="InterPro" id="IPR003715">
    <property type="entry name" value="Poly_export_N"/>
</dbReference>
<evidence type="ECO:0000256" key="4">
    <source>
        <dbReference type="ARBA" id="ARBA00022452"/>
    </source>
</evidence>
<dbReference type="RefSeq" id="WP_007838105.1">
    <property type="nucleotide sequence ID" value="NZ_BAABYF010000001.1"/>
</dbReference>
<evidence type="ECO:0000313" key="37">
    <source>
        <dbReference type="Proteomes" id="UP000481700"/>
    </source>
</evidence>
<keyword evidence="13" id="KW-0998">Cell outer membrane</keyword>
<feature type="transmembrane region" description="Helical" evidence="15">
    <location>
        <begin position="247"/>
        <end position="266"/>
    </location>
</feature>
<evidence type="ECO:0000313" key="32">
    <source>
        <dbReference type="Proteomes" id="UP000294527"/>
    </source>
</evidence>
<dbReference type="EMBL" id="JAHOAX010000007">
    <property type="protein sequence ID" value="MBV3123415.1"/>
    <property type="molecule type" value="Genomic_DNA"/>
</dbReference>
<evidence type="ECO:0000256" key="15">
    <source>
        <dbReference type="SAM" id="Phobius"/>
    </source>
</evidence>
<dbReference type="AlphaFoldDB" id="A0A076J726"/>
<dbReference type="Proteomes" id="UP000441162">
    <property type="component" value="Unassembled WGS sequence"/>
</dbReference>
<evidence type="ECO:0000256" key="10">
    <source>
        <dbReference type="ARBA" id="ARBA00023114"/>
    </source>
</evidence>
<accession>A0A076J726</accession>
<evidence type="ECO:0000256" key="9">
    <source>
        <dbReference type="ARBA" id="ARBA00023065"/>
    </source>
</evidence>
<evidence type="ECO:0000256" key="8">
    <source>
        <dbReference type="ARBA" id="ARBA00023047"/>
    </source>
</evidence>
<dbReference type="GO" id="GO:0046930">
    <property type="term" value="C:pore complex"/>
    <property type="evidence" value="ECO:0007669"/>
    <property type="project" value="UniProtKB-KW"/>
</dbReference>
<evidence type="ECO:0000259" key="18">
    <source>
        <dbReference type="Pfam" id="PF22461"/>
    </source>
</evidence>
<dbReference type="EMBL" id="VVZB01000002">
    <property type="protein sequence ID" value="KAA5385253.1"/>
    <property type="molecule type" value="Genomic_DNA"/>
</dbReference>
<dbReference type="Proteomes" id="UP001055104">
    <property type="component" value="Unassembled WGS sequence"/>
</dbReference>
<dbReference type="Gene3D" id="3.30.1950.10">
    <property type="entry name" value="wza like domain"/>
    <property type="match status" value="1"/>
</dbReference>
<keyword evidence="3" id="KW-0813">Transport</keyword>
<dbReference type="Proteomes" id="UP001181086">
    <property type="component" value="Unassembled WGS sequence"/>
</dbReference>
<reference evidence="27 38" key="4">
    <citation type="submission" date="2019-11" db="EMBL/GenBank/DDBJ databases">
        <title>Complete genome sequence of Bacteroides dorei DSM 17855.</title>
        <authorList>
            <person name="Russell J.T."/>
        </authorList>
    </citation>
    <scope>NUCLEOTIDE SEQUENCE [LARGE SCALE GENOMIC DNA]</scope>
    <source>
        <strain evidence="27 38">DSM 17855</strain>
    </source>
</reference>
<reference evidence="25" key="5">
    <citation type="submission" date="2021-06" db="EMBL/GenBank/DDBJ databases">
        <title>Collection of gut derived symbiotic bacterial strains cultured from healthy donors.</title>
        <authorList>
            <person name="Lin H."/>
            <person name="Littmann E."/>
            <person name="Pamer E.G."/>
        </authorList>
    </citation>
    <scope>NUCLEOTIDE SEQUENCE</scope>
    <source>
        <strain evidence="25">MSK.5.10</strain>
    </source>
</reference>
<keyword evidence="4" id="KW-1134">Transmembrane beta strand</keyword>
<evidence type="ECO:0000313" key="24">
    <source>
        <dbReference type="EMBL" id="KAA5408041.1"/>
    </source>
</evidence>
<sequence length="269" mass="30708">MDKTIKLACLLAIIIFSSCASRKDFVYLQDMDELQEYPMVQKYEAIIHRDDRLSIIVNSKNPELSLPFNMSGSRSYSVEADGSISNNEVGVLSDEKEKGYLVDINGNIDFPVLGQLHVEGLTRRQLTELIKKRLINEELLKDPMVTVNFLNFKFSVLGEVGHVGTFEVKGDRITLLEALAMAGDLTPRSRLDRIAVIREYGNKRRILFHDIRSKDIFTSPYYYLQQNDIVYVEPTNMKATEQAQRKLSTWSMILSFITTITSLVLLTTK</sequence>
<dbReference type="Pfam" id="PF22461">
    <property type="entry name" value="SLBB_2"/>
    <property type="match status" value="1"/>
</dbReference>
<dbReference type="Proteomes" id="UP000500949">
    <property type="component" value="Chromosome"/>
</dbReference>
<feature type="chain" id="PRO_5014216762" evidence="16">
    <location>
        <begin position="23"/>
        <end position="269"/>
    </location>
</feature>
<dbReference type="EMBL" id="VVYY01000002">
    <property type="protein sequence ID" value="KAA5400196.1"/>
    <property type="molecule type" value="Genomic_DNA"/>
</dbReference>
<dbReference type="Proteomes" id="UP000294834">
    <property type="component" value="Unassembled WGS sequence"/>
</dbReference>
<evidence type="ECO:0000256" key="5">
    <source>
        <dbReference type="ARBA" id="ARBA00022597"/>
    </source>
</evidence>
<dbReference type="EMBL" id="BQOB01000001">
    <property type="protein sequence ID" value="GKH82245.1"/>
    <property type="molecule type" value="Genomic_DNA"/>
</dbReference>
<dbReference type="EMBL" id="VVZA01000001">
    <property type="protein sequence ID" value="KAA5408041.1"/>
    <property type="molecule type" value="Genomic_DNA"/>
</dbReference>
<dbReference type="PANTHER" id="PTHR33619">
    <property type="entry name" value="POLYSACCHARIDE EXPORT PROTEIN GFCE-RELATED"/>
    <property type="match status" value="1"/>
</dbReference>
<evidence type="ECO:0000313" key="20">
    <source>
        <dbReference type="EMBL" id="KAA5325109.1"/>
    </source>
</evidence>
<comment type="similarity">
    <text evidence="2">Belongs to the BexD/CtrA/VexA family.</text>
</comment>
<evidence type="ECO:0000313" key="38">
    <source>
        <dbReference type="Proteomes" id="UP000500949"/>
    </source>
</evidence>
<dbReference type="Proteomes" id="UP000347681">
    <property type="component" value="Unassembled WGS sequence"/>
</dbReference>
<dbReference type="Pfam" id="PF02563">
    <property type="entry name" value="Poly_export"/>
    <property type="match status" value="1"/>
</dbReference>
<keyword evidence="6 15" id="KW-0812">Transmembrane</keyword>
<evidence type="ECO:0000313" key="34">
    <source>
        <dbReference type="Proteomes" id="UP000347681"/>
    </source>
</evidence>
<evidence type="ECO:0000259" key="17">
    <source>
        <dbReference type="Pfam" id="PF02563"/>
    </source>
</evidence>
<evidence type="ECO:0000256" key="3">
    <source>
        <dbReference type="ARBA" id="ARBA00022448"/>
    </source>
</evidence>
<reference evidence="34 35" key="2">
    <citation type="journal article" date="2019" name="Nat. Med.">
        <title>A library of human gut bacterial isolates paired with longitudinal multiomics data enables mechanistic microbiome research.</title>
        <authorList>
            <person name="Poyet M."/>
            <person name="Groussin M."/>
            <person name="Gibbons S.M."/>
            <person name="Avila-Pacheco J."/>
            <person name="Jiang X."/>
            <person name="Kearney S.M."/>
            <person name="Perrotta A.R."/>
            <person name="Berdy B."/>
            <person name="Zhao S."/>
            <person name="Lieberman T.D."/>
            <person name="Swanson P.K."/>
            <person name="Smith M."/>
            <person name="Roesemann S."/>
            <person name="Alexander J.E."/>
            <person name="Rich S.A."/>
            <person name="Livny J."/>
            <person name="Vlamakis H."/>
            <person name="Clish C."/>
            <person name="Bullock K."/>
            <person name="Deik A."/>
            <person name="Scott J."/>
            <person name="Pierce K.A."/>
            <person name="Xavier R.J."/>
            <person name="Alm E.J."/>
        </authorList>
    </citation>
    <scope>NUCLEOTIDE SEQUENCE [LARGE SCALE GENOMIC DNA]</scope>
    <source>
        <strain evidence="23 36">BIOML-A1</strain>
        <strain evidence="20 37">BIOML-A25</strain>
        <strain evidence="24 35">BIOML-A4</strain>
        <strain evidence="21 34">BIOML-A5</strain>
        <strain evidence="22">BIOML-A8</strain>
    </source>
</reference>
<evidence type="ECO:0000313" key="28">
    <source>
        <dbReference type="EMBL" id="RGV77174.1"/>
    </source>
</evidence>
<evidence type="ECO:0000256" key="12">
    <source>
        <dbReference type="ARBA" id="ARBA00023139"/>
    </source>
</evidence>
<feature type="domain" description="Polysaccharide export protein N-terminal" evidence="17">
    <location>
        <begin position="98"/>
        <end position="149"/>
    </location>
</feature>
<evidence type="ECO:0000256" key="14">
    <source>
        <dbReference type="ARBA" id="ARBA00023288"/>
    </source>
</evidence>
<evidence type="ECO:0000313" key="21">
    <source>
        <dbReference type="EMBL" id="KAA5385253.1"/>
    </source>
</evidence>
<dbReference type="GO" id="GO:0015159">
    <property type="term" value="F:polysaccharide transmembrane transporter activity"/>
    <property type="evidence" value="ECO:0007669"/>
    <property type="project" value="InterPro"/>
</dbReference>
<dbReference type="Proteomes" id="UP000481700">
    <property type="component" value="Unassembled WGS sequence"/>
</dbReference>
<dbReference type="EMBL" id="JAWDEV010000001">
    <property type="protein sequence ID" value="MDU0269174.1"/>
    <property type="molecule type" value="Genomic_DNA"/>
</dbReference>
<dbReference type="KEGG" id="bdh:GV66_14615"/>
<reference evidence="26" key="7">
    <citation type="submission" date="2023-10" db="EMBL/GenBank/DDBJ databases">
        <title>Genome of Potential pathogenic bacteria in Crohn's disease.</title>
        <authorList>
            <person name="Rodriguez-Palacios A."/>
        </authorList>
    </citation>
    <scope>NUCLEOTIDE SEQUENCE</scope>
    <source>
        <strain evidence="26">CavFT-hAR62</strain>
    </source>
</reference>
<dbReference type="Proteomes" id="UP000777173">
    <property type="component" value="Unassembled WGS sequence"/>
</dbReference>
<evidence type="ECO:0000313" key="23">
    <source>
        <dbReference type="EMBL" id="KAA5400196.1"/>
    </source>
</evidence>
<evidence type="ECO:0000256" key="1">
    <source>
        <dbReference type="ARBA" id="ARBA00004571"/>
    </source>
</evidence>
<evidence type="ECO:0000313" key="25">
    <source>
        <dbReference type="EMBL" id="MBV3123415.1"/>
    </source>
</evidence>
<evidence type="ECO:0000256" key="6">
    <source>
        <dbReference type="ARBA" id="ARBA00022692"/>
    </source>
</evidence>
<dbReference type="Proteomes" id="UP000481616">
    <property type="component" value="Unassembled WGS sequence"/>
</dbReference>
<evidence type="ECO:0000256" key="16">
    <source>
        <dbReference type="SAM" id="SignalP"/>
    </source>
</evidence>
<dbReference type="EMBL" id="CP046176">
    <property type="protein sequence ID" value="QJR76337.1"/>
    <property type="molecule type" value="Genomic_DNA"/>
</dbReference>
<dbReference type="EMBL" id="SLTX01000001">
    <property type="protein sequence ID" value="TDB07328.1"/>
    <property type="molecule type" value="Genomic_DNA"/>
</dbReference>
<dbReference type="GeneID" id="93446618"/>
<dbReference type="PROSITE" id="PS51257">
    <property type="entry name" value="PROKAR_LIPOPROTEIN"/>
    <property type="match status" value="1"/>
</dbReference>
<evidence type="ECO:0000313" key="35">
    <source>
        <dbReference type="Proteomes" id="UP000441162"/>
    </source>
</evidence>
<evidence type="ECO:0000256" key="7">
    <source>
        <dbReference type="ARBA" id="ARBA00022729"/>
    </source>
</evidence>
<keyword evidence="11 15" id="KW-0472">Membrane</keyword>
<keyword evidence="15" id="KW-1133">Transmembrane helix</keyword>
<dbReference type="GO" id="GO:0009279">
    <property type="term" value="C:cell outer membrane"/>
    <property type="evidence" value="ECO:0007669"/>
    <property type="project" value="UniProtKB-SubCell"/>
</dbReference>
<protein>
    <submittedName>
        <fullName evidence="25">Polysaccharide biosynthesis/export family protein</fullName>
    </submittedName>
    <submittedName>
        <fullName evidence="19 21">Polysaccharide export protein</fullName>
    </submittedName>
</protein>